<evidence type="ECO:0000256" key="1">
    <source>
        <dbReference type="SAM" id="MobiDB-lite"/>
    </source>
</evidence>
<gene>
    <name evidence="2" type="ORF">H0H81_003395</name>
</gene>
<proteinExistence type="predicted"/>
<sequence>MSLLDWEDLAATVKSHIAGKFNGAPLDLAEIDGLGISNLSQVALVHWNYAKLTIAPVPCDQCTKGAKLCLVHTGPVSCFLCLKAKAKCSLVLEKPKGKSKGKGKGKATEELRVAKPKGKKPKKD</sequence>
<organism evidence="2 3">
    <name type="scientific">Sphagnurus paluster</name>
    <dbReference type="NCBI Taxonomy" id="117069"/>
    <lineage>
        <taxon>Eukaryota</taxon>
        <taxon>Fungi</taxon>
        <taxon>Dikarya</taxon>
        <taxon>Basidiomycota</taxon>
        <taxon>Agaricomycotina</taxon>
        <taxon>Agaricomycetes</taxon>
        <taxon>Agaricomycetidae</taxon>
        <taxon>Agaricales</taxon>
        <taxon>Tricholomatineae</taxon>
        <taxon>Lyophyllaceae</taxon>
        <taxon>Sphagnurus</taxon>
    </lineage>
</organism>
<comment type="caution">
    <text evidence="2">The sequence shown here is derived from an EMBL/GenBank/DDBJ whole genome shotgun (WGS) entry which is preliminary data.</text>
</comment>
<keyword evidence="3" id="KW-1185">Reference proteome</keyword>
<feature type="region of interest" description="Disordered" evidence="1">
    <location>
        <begin position="95"/>
        <end position="124"/>
    </location>
</feature>
<reference evidence="2" key="2">
    <citation type="submission" date="2021-10" db="EMBL/GenBank/DDBJ databases">
        <title>Phylogenomics reveals ancestral predisposition of the termite-cultivated fungus Termitomyces towards a domesticated lifestyle.</title>
        <authorList>
            <person name="Auxier B."/>
            <person name="Grum-Grzhimaylo A."/>
            <person name="Cardenas M.E."/>
            <person name="Lodge J.D."/>
            <person name="Laessoe T."/>
            <person name="Pedersen O."/>
            <person name="Smith M.E."/>
            <person name="Kuyper T.W."/>
            <person name="Franco-Molano E.A."/>
            <person name="Baroni T.J."/>
            <person name="Aanen D.K."/>
        </authorList>
    </citation>
    <scope>NUCLEOTIDE SEQUENCE</scope>
    <source>
        <strain evidence="2">D49</strain>
    </source>
</reference>
<dbReference type="Proteomes" id="UP000717328">
    <property type="component" value="Unassembled WGS sequence"/>
</dbReference>
<protein>
    <submittedName>
        <fullName evidence="2">Uncharacterized protein</fullName>
    </submittedName>
</protein>
<evidence type="ECO:0000313" key="3">
    <source>
        <dbReference type="Proteomes" id="UP000717328"/>
    </source>
</evidence>
<evidence type="ECO:0000313" key="2">
    <source>
        <dbReference type="EMBL" id="KAG5634105.1"/>
    </source>
</evidence>
<accession>A0A9P7FRK6</accession>
<name>A0A9P7FRK6_9AGAR</name>
<feature type="compositionally biased region" description="Basic residues" evidence="1">
    <location>
        <begin position="114"/>
        <end position="124"/>
    </location>
</feature>
<dbReference type="EMBL" id="JABCKI010006642">
    <property type="protein sequence ID" value="KAG5634105.1"/>
    <property type="molecule type" value="Genomic_DNA"/>
</dbReference>
<reference evidence="2" key="1">
    <citation type="submission" date="2021-02" db="EMBL/GenBank/DDBJ databases">
        <authorList>
            <person name="Nieuwenhuis M."/>
            <person name="Van De Peppel L.J.J."/>
        </authorList>
    </citation>
    <scope>NUCLEOTIDE SEQUENCE</scope>
    <source>
        <strain evidence="2">D49</strain>
    </source>
</reference>
<dbReference type="AlphaFoldDB" id="A0A9P7FRK6"/>